<dbReference type="GO" id="GO:0004601">
    <property type="term" value="F:peroxidase activity"/>
    <property type="evidence" value="ECO:0007669"/>
    <property type="project" value="InterPro"/>
</dbReference>
<dbReference type="InterPro" id="IPR019904">
    <property type="entry name" value="Peroxiredoxin_OsmC"/>
</dbReference>
<dbReference type="InterPro" id="IPR036102">
    <property type="entry name" value="OsmC/Ohrsf"/>
</dbReference>
<organism evidence="1 2">
    <name type="scientific">Natronogracilivirga saccharolytica</name>
    <dbReference type="NCBI Taxonomy" id="2812953"/>
    <lineage>
        <taxon>Bacteria</taxon>
        <taxon>Pseudomonadati</taxon>
        <taxon>Balneolota</taxon>
        <taxon>Balneolia</taxon>
        <taxon>Balneolales</taxon>
        <taxon>Cyclonatronaceae</taxon>
        <taxon>Natronogracilivirga</taxon>
    </lineage>
</organism>
<dbReference type="PANTHER" id="PTHR42830:SF1">
    <property type="entry name" value="OSMOTICALLY INDUCIBLE FAMILY PROTEIN"/>
    <property type="match status" value="1"/>
</dbReference>
<protein>
    <submittedName>
        <fullName evidence="1">OsmC family protein</fullName>
    </submittedName>
</protein>
<dbReference type="Proteomes" id="UP000673975">
    <property type="component" value="Unassembled WGS sequence"/>
</dbReference>
<dbReference type="RefSeq" id="WP_210511075.1">
    <property type="nucleotide sequence ID" value="NZ_JAFIDN010000003.1"/>
</dbReference>
<dbReference type="EMBL" id="JAFIDN010000003">
    <property type="protein sequence ID" value="MBP3192183.1"/>
    <property type="molecule type" value="Genomic_DNA"/>
</dbReference>
<dbReference type="InterPro" id="IPR052707">
    <property type="entry name" value="OsmC_Ohr_Peroxiredoxin"/>
</dbReference>
<dbReference type="InterPro" id="IPR015946">
    <property type="entry name" value="KH_dom-like_a/b"/>
</dbReference>
<dbReference type="Pfam" id="PF02566">
    <property type="entry name" value="OsmC"/>
    <property type="match status" value="1"/>
</dbReference>
<evidence type="ECO:0000313" key="1">
    <source>
        <dbReference type="EMBL" id="MBP3192183.1"/>
    </source>
</evidence>
<accession>A0A8J7RL72</accession>
<dbReference type="PANTHER" id="PTHR42830">
    <property type="entry name" value="OSMOTICALLY INDUCIBLE FAMILY PROTEIN"/>
    <property type="match status" value="1"/>
</dbReference>
<dbReference type="InterPro" id="IPR003718">
    <property type="entry name" value="OsmC/Ohr_fam"/>
</dbReference>
<keyword evidence="2" id="KW-1185">Reference proteome</keyword>
<dbReference type="GO" id="GO:0006979">
    <property type="term" value="P:response to oxidative stress"/>
    <property type="evidence" value="ECO:0007669"/>
    <property type="project" value="InterPro"/>
</dbReference>
<dbReference type="NCBIfam" id="TIGR03562">
    <property type="entry name" value="osmo_induc_OsmC"/>
    <property type="match status" value="1"/>
</dbReference>
<dbReference type="Gene3D" id="3.30.300.20">
    <property type="match status" value="1"/>
</dbReference>
<dbReference type="SUPFAM" id="SSF82784">
    <property type="entry name" value="OsmC-like"/>
    <property type="match status" value="1"/>
</dbReference>
<gene>
    <name evidence="1" type="ORF">NATSA_05855</name>
</gene>
<evidence type="ECO:0000313" key="2">
    <source>
        <dbReference type="Proteomes" id="UP000673975"/>
    </source>
</evidence>
<proteinExistence type="predicted"/>
<dbReference type="AlphaFoldDB" id="A0A8J7RL72"/>
<sequence>MPKRTANAEWKGKLPEGNGTMALGSGAFEGAYSFSSRFEEGVGTNPEELIGAAHAGCFSMAFSGALGKEGYEPQSVKTTASVHLVKVDSGFEISEIDLDCDAHVPGIDESKFQELAEGAKKGCPVSKVLAGAKINLTARLKN</sequence>
<comment type="caution">
    <text evidence="1">The sequence shown here is derived from an EMBL/GenBank/DDBJ whole genome shotgun (WGS) entry which is preliminary data.</text>
</comment>
<reference evidence="1" key="1">
    <citation type="submission" date="2021-02" db="EMBL/GenBank/DDBJ databases">
        <title>Natronogracilivirga saccharolytica gen. nov. sp. nov. a new anaerobic, haloalkiliphilic carbohydrate-fermenting bacterium from soda lake and proposing of Cyclonatronumiaceae fam. nov. in the phylum Balneolaeota.</title>
        <authorList>
            <person name="Zhilina T.N."/>
            <person name="Sorokin D.Y."/>
            <person name="Zavarzina D.G."/>
            <person name="Toshchakov S.V."/>
            <person name="Kublanov I.V."/>
        </authorList>
    </citation>
    <scope>NUCLEOTIDE SEQUENCE</scope>
    <source>
        <strain evidence="1">Z-1702</strain>
    </source>
</reference>
<name>A0A8J7RL72_9BACT</name>